<gene>
    <name evidence="3" type="primary">sf3b4</name>
</gene>
<geneLocation type="nucleomorph" evidence="3"/>
<dbReference type="InterPro" id="IPR000504">
    <property type="entry name" value="RRM_dom"/>
</dbReference>
<protein>
    <submittedName>
        <fullName evidence="3">mRNA splicing factor 3b4</fullName>
    </submittedName>
</protein>
<feature type="domain" description="RRM" evidence="2">
    <location>
        <begin position="19"/>
        <end position="97"/>
    </location>
</feature>
<feature type="domain" description="RRM" evidence="2">
    <location>
        <begin position="106"/>
        <end position="191"/>
    </location>
</feature>
<dbReference type="GO" id="GO:0048026">
    <property type="term" value="P:positive regulation of mRNA splicing, via spliceosome"/>
    <property type="evidence" value="ECO:0007669"/>
    <property type="project" value="TreeGrafter"/>
</dbReference>
<name>A0A0H5BIB2_9EUKA</name>
<dbReference type="PANTHER" id="PTHR48030">
    <property type="entry name" value="SPLICING FACTOR 3B SUBUNIT 4"/>
    <property type="match status" value="1"/>
</dbReference>
<accession>A0A0H5BIB2</accession>
<dbReference type="PANTHER" id="PTHR48030:SF3">
    <property type="entry name" value="SPLICING FACTOR 3B SUBUNIT 4"/>
    <property type="match status" value="1"/>
</dbReference>
<evidence type="ECO:0000313" key="3">
    <source>
        <dbReference type="EMBL" id="BAS01843.1"/>
    </source>
</evidence>
<reference evidence="3" key="1">
    <citation type="journal article" date="2015" name="Genome Biol. Evol.">
        <title>Nucleomorph Genome Sequences of Two Chlorarachniophytes, Amorphochlora amoebiformis and Lotharella vacuolata.</title>
        <authorList>
            <person name="Suzuki S."/>
            <person name="Shirato S."/>
            <person name="Hirakawa Y."/>
            <person name="Ishida K."/>
        </authorList>
    </citation>
    <scope>NUCLEOTIDE SEQUENCE</scope>
    <source>
        <strain evidence="3">CCMP2058</strain>
    </source>
</reference>
<keyword evidence="1" id="KW-0694">RNA-binding</keyword>
<dbReference type="Gene3D" id="3.30.70.330">
    <property type="match status" value="2"/>
</dbReference>
<dbReference type="EMBL" id="AB996603">
    <property type="protein sequence ID" value="BAS01843.1"/>
    <property type="molecule type" value="Genomic_DNA"/>
</dbReference>
<dbReference type="InterPro" id="IPR035979">
    <property type="entry name" value="RBD_domain_sf"/>
</dbReference>
<dbReference type="InterPro" id="IPR012677">
    <property type="entry name" value="Nucleotide-bd_a/b_plait_sf"/>
</dbReference>
<dbReference type="InterPro" id="IPR052084">
    <property type="entry name" value="SF3B4_spliceosome_assoc"/>
</dbReference>
<dbReference type="GO" id="GO:0003723">
    <property type="term" value="F:RNA binding"/>
    <property type="evidence" value="ECO:0007669"/>
    <property type="project" value="UniProtKB-UniRule"/>
</dbReference>
<organism evidence="3">
    <name type="scientific">Amorphochlora amoebiformis</name>
    <dbReference type="NCBI Taxonomy" id="1561963"/>
    <lineage>
        <taxon>Eukaryota</taxon>
        <taxon>Sar</taxon>
        <taxon>Rhizaria</taxon>
        <taxon>Cercozoa</taxon>
        <taxon>Chlorarachniophyceae</taxon>
        <taxon>Amorphochlora</taxon>
    </lineage>
</organism>
<dbReference type="GO" id="GO:0005730">
    <property type="term" value="C:nucleolus"/>
    <property type="evidence" value="ECO:0007669"/>
    <property type="project" value="TreeGrafter"/>
</dbReference>
<evidence type="ECO:0000256" key="1">
    <source>
        <dbReference type="PROSITE-ProRule" id="PRU00176"/>
    </source>
</evidence>
<keyword evidence="3" id="KW-0542">Nucleomorph</keyword>
<dbReference type="PROSITE" id="PS50102">
    <property type="entry name" value="RRM"/>
    <property type="match status" value="2"/>
</dbReference>
<dbReference type="GO" id="GO:0071011">
    <property type="term" value="C:precatalytic spliceosome"/>
    <property type="evidence" value="ECO:0007669"/>
    <property type="project" value="TreeGrafter"/>
</dbReference>
<proteinExistence type="predicted"/>
<dbReference type="AlphaFoldDB" id="A0A0H5BIB2"/>
<evidence type="ECO:0000259" key="2">
    <source>
        <dbReference type="PROSITE" id="PS50102"/>
    </source>
</evidence>
<dbReference type="SUPFAM" id="SSF54928">
    <property type="entry name" value="RNA-binding domain, RBD"/>
    <property type="match status" value="1"/>
</dbReference>
<dbReference type="SMART" id="SM00360">
    <property type="entry name" value="RRM"/>
    <property type="match status" value="2"/>
</dbReference>
<sequence>MSSIIEKYLTEYDVSEADKSLYVSNLDKNVDEEILWELFTQAGFVKKIKMPRDIRTNLHYGYAFIEFFKEQDAIYAIKLFFSLKLYNKTISVNRLRTDDKSSISNANIFIGNLSSDTSAKVVSNKKQIYDTFSAFGVITNAPKIYKSYTKKGIKFYCMLSYESFEASDSAIYAMNGQFFCGNIIVVTYSFKTNKIRFGTITERMLSENRKIFYNK</sequence>
<dbReference type="Pfam" id="PF00076">
    <property type="entry name" value="RRM_1"/>
    <property type="match status" value="2"/>
</dbReference>